<dbReference type="AlphaFoldDB" id="A0A976MD76"/>
<reference evidence="3" key="1">
    <citation type="submission" date="2022-07" db="EMBL/GenBank/DDBJ databases">
        <title>Evaluation of T. orientalis genome assembly methods using nanopore sequencing and analysis of variation between genomes.</title>
        <authorList>
            <person name="Yam J."/>
            <person name="Micallef M.L."/>
            <person name="Liu M."/>
            <person name="Djordjevic S.P."/>
            <person name="Bogema D.R."/>
            <person name="Jenkins C."/>
        </authorList>
    </citation>
    <scope>NUCLEOTIDE SEQUENCE</scope>
    <source>
        <strain evidence="3">Goon Nure</strain>
    </source>
</reference>
<gene>
    <name evidence="3" type="ORF">MACK_001575</name>
</gene>
<feature type="coiled-coil region" evidence="1">
    <location>
        <begin position="135"/>
        <end position="169"/>
    </location>
</feature>
<dbReference type="EMBL" id="CP056071">
    <property type="protein sequence ID" value="UKK02220.2"/>
    <property type="molecule type" value="Genomic_DNA"/>
</dbReference>
<accession>A0A976MD76</accession>
<feature type="coiled-coil region" evidence="1">
    <location>
        <begin position="475"/>
        <end position="516"/>
    </location>
</feature>
<keyword evidence="1" id="KW-0175">Coiled coil</keyword>
<evidence type="ECO:0000313" key="3">
    <source>
        <dbReference type="EMBL" id="UKK02220.2"/>
    </source>
</evidence>
<dbReference type="Proteomes" id="UP000244811">
    <property type="component" value="Chromosome 2"/>
</dbReference>
<feature type="region of interest" description="Disordered" evidence="2">
    <location>
        <begin position="360"/>
        <end position="386"/>
    </location>
</feature>
<proteinExistence type="predicted"/>
<evidence type="ECO:0000256" key="1">
    <source>
        <dbReference type="SAM" id="Coils"/>
    </source>
</evidence>
<evidence type="ECO:0000313" key="4">
    <source>
        <dbReference type="Proteomes" id="UP000244811"/>
    </source>
</evidence>
<evidence type="ECO:0000256" key="2">
    <source>
        <dbReference type="SAM" id="MobiDB-lite"/>
    </source>
</evidence>
<organism evidence="3 4">
    <name type="scientific">Theileria orientalis</name>
    <dbReference type="NCBI Taxonomy" id="68886"/>
    <lineage>
        <taxon>Eukaryota</taxon>
        <taxon>Sar</taxon>
        <taxon>Alveolata</taxon>
        <taxon>Apicomplexa</taxon>
        <taxon>Aconoidasida</taxon>
        <taxon>Piroplasmida</taxon>
        <taxon>Theileriidae</taxon>
        <taxon>Theileria</taxon>
    </lineage>
</organism>
<protein>
    <submittedName>
        <fullName evidence="3">Uncharacterized protein</fullName>
    </submittedName>
</protein>
<name>A0A976MD76_THEOR</name>
<feature type="compositionally biased region" description="Polar residues" evidence="2">
    <location>
        <begin position="374"/>
        <end position="386"/>
    </location>
</feature>
<sequence>MVDYVKFRNSSPLPRKSKKFDGARYKEYLYGSVESLDMDWADKIVDYNPNMKLNTSEFTKLVDRNVSMSTECGFDPKSSLNSNDVSSTDDLNLSLSEYTQNEAQFQQLVKTGYAKAVLSPCVDQSNSTYDNKMFNVVEYQKYEELQKKYDELNSEFSKYKQEQESYVNDAELYRSCKQRMGDYKVELDSEDDPKQSLELLLEQIYSILSDTFGSENTLVLYLEKFANIYMDYQNKTEVELAALRSKAEVVDSLEKLIADKADYDKVIEQKDKTIESLVDELKTSKHEHTDELTSLKNDFDSVTAEYEVKLEQYECDLSKYKEESESLGELVTHWKNEYIKLLDDQRQILSQLPVATLKISTDSTHSPELHTSDSKTNAASTKPSSNGALGWLEDKFPFSWKAPDHSPSVNNNNNSLASKHESFKQSLVPTFSGVTSVNPWVKVGDKPTSNSVTDSVDKNKSAGYSFDNKFLQSLVETLYKKNEQAIDELRKKDEEIKKLNDSVSKLRQSVKEWESDAVLWLDYVDQSSSILKGVN</sequence>
<feature type="coiled-coil region" evidence="1">
    <location>
        <begin position="267"/>
        <end position="330"/>
    </location>
</feature>